<dbReference type="RefSeq" id="WP_015020770.1">
    <property type="nucleotide sequence ID" value="NC_018719.1"/>
</dbReference>
<reference evidence="1 2" key="1">
    <citation type="journal article" date="2012" name="Environ. Microbiol.">
        <title>The genome of the ammonia-oxidizing Candidatus Nitrososphaera gargensis: insights into metabolic versatility and environmental adaptations.</title>
        <authorList>
            <person name="Spang A."/>
            <person name="Poehlein A."/>
            <person name="Offre P."/>
            <person name="Zumbragel S."/>
            <person name="Haider S."/>
            <person name="Rychlik N."/>
            <person name="Nowka B."/>
            <person name="Schmeisser C."/>
            <person name="Lebedeva E.V."/>
            <person name="Rattei T."/>
            <person name="Bohm C."/>
            <person name="Schmid M."/>
            <person name="Galushko A."/>
            <person name="Hatzenpichler R."/>
            <person name="Weinmaier T."/>
            <person name="Daniel R."/>
            <person name="Schleper C."/>
            <person name="Spieck E."/>
            <person name="Streit W."/>
            <person name="Wagner M."/>
        </authorList>
    </citation>
    <scope>NUCLEOTIDE SEQUENCE [LARGE SCALE GENOMIC DNA]</scope>
    <source>
        <strain evidence="2">Ga9.2</strain>
    </source>
</reference>
<dbReference type="AlphaFoldDB" id="K0IMF8"/>
<evidence type="ECO:0000313" key="2">
    <source>
        <dbReference type="Proteomes" id="UP000008037"/>
    </source>
</evidence>
<dbReference type="HOGENOM" id="CLU_1056085_0_0_2"/>
<evidence type="ECO:0000313" key="1">
    <source>
        <dbReference type="EMBL" id="AFU60237.1"/>
    </source>
</evidence>
<dbReference type="InterPro" id="IPR017853">
    <property type="entry name" value="GH"/>
</dbReference>
<organism evidence="1 2">
    <name type="scientific">Nitrososphaera gargensis (strain Ga9.2)</name>
    <dbReference type="NCBI Taxonomy" id="1237085"/>
    <lineage>
        <taxon>Archaea</taxon>
        <taxon>Nitrososphaerota</taxon>
        <taxon>Nitrososphaeria</taxon>
        <taxon>Nitrososphaerales</taxon>
        <taxon>Nitrososphaeraceae</taxon>
        <taxon>Nitrososphaera</taxon>
    </lineage>
</organism>
<name>K0IMF8_NITGG</name>
<dbReference type="KEGG" id="nga:Ngar_c33220"/>
<dbReference type="BioCyc" id="CNIT1237085:G1324-3322-MONOMER"/>
<dbReference type="EMBL" id="CP002408">
    <property type="protein sequence ID" value="AFU60237.1"/>
    <property type="molecule type" value="Genomic_DNA"/>
</dbReference>
<dbReference type="Proteomes" id="UP000008037">
    <property type="component" value="Chromosome"/>
</dbReference>
<gene>
    <name evidence="1" type="ordered locus">Ngar_c33220</name>
</gene>
<dbReference type="GeneID" id="13797132"/>
<dbReference type="InParanoid" id="K0IMF8"/>
<proteinExistence type="predicted"/>
<dbReference type="SUPFAM" id="SSF51445">
    <property type="entry name" value="(Trans)glycosidases"/>
    <property type="match status" value="1"/>
</dbReference>
<protein>
    <submittedName>
        <fullName evidence="1">Uncharacterized protein</fullName>
    </submittedName>
</protein>
<keyword evidence="2" id="KW-1185">Reference proteome</keyword>
<sequence>MTTALLLLSVFAISQGGAATEEAFATTEKALVATALQFVDTSKQYDIFNPHLSTSPDRVRIHVSLDKSITSEQLDMIHSLPPEQKGAEFFSLAEIKEFAPKAKALGFTYLDYDLEPGKGHSPAKDLADPVKSVREAAEAAHAAGLLFNVSPSKALTTEHGTEFAKYVDMYHIQAQSLQDRPSSYLSYVKETASKLRSANPDLSITVQLSTTRGAAPGLTLQETFKENWNNVKPYVDGISIWFSDSTTDDLQAFASWFDVHGRQ</sequence>
<accession>K0IMF8</accession>